<dbReference type="GO" id="GO:0007059">
    <property type="term" value="P:chromosome segregation"/>
    <property type="evidence" value="ECO:0007669"/>
    <property type="project" value="TreeGrafter"/>
</dbReference>
<dbReference type="Gene3D" id="1.10.20.10">
    <property type="entry name" value="Histone, subunit A"/>
    <property type="match status" value="1"/>
</dbReference>
<dbReference type="PANTHER" id="PTHR46904:SF1">
    <property type="entry name" value="CENTROMERE PROTEIN T"/>
    <property type="match status" value="1"/>
</dbReference>
<accession>A0A8C9YGT0</accession>
<evidence type="ECO:0000259" key="7">
    <source>
        <dbReference type="Pfam" id="PF15511"/>
    </source>
</evidence>
<dbReference type="InterPro" id="IPR028255">
    <property type="entry name" value="CENP-T"/>
</dbReference>
<evidence type="ECO:0000256" key="2">
    <source>
        <dbReference type="ARBA" id="ARBA00004286"/>
    </source>
</evidence>
<dbReference type="Proteomes" id="UP000694568">
    <property type="component" value="Unplaced"/>
</dbReference>
<evidence type="ECO:0000256" key="3">
    <source>
        <dbReference type="ARBA" id="ARBA00010137"/>
    </source>
</evidence>
<feature type="compositionally biased region" description="Acidic residues" evidence="6">
    <location>
        <begin position="609"/>
        <end position="622"/>
    </location>
</feature>
<evidence type="ECO:0000256" key="4">
    <source>
        <dbReference type="ARBA" id="ARBA00022454"/>
    </source>
</evidence>
<dbReference type="SUPFAM" id="SSF47113">
    <property type="entry name" value="Histone-fold"/>
    <property type="match status" value="1"/>
</dbReference>
<evidence type="ECO:0000313" key="8">
    <source>
        <dbReference type="Ensembl" id="ENSSLUP00000023521.1"/>
    </source>
</evidence>
<feature type="compositionally biased region" description="Acidic residues" evidence="6">
    <location>
        <begin position="444"/>
        <end position="459"/>
    </location>
</feature>
<dbReference type="GeneTree" id="ENSGT00390000003044"/>
<evidence type="ECO:0000313" key="9">
    <source>
        <dbReference type="Proteomes" id="UP000694568"/>
    </source>
</evidence>
<name>A0A8C9YGT0_SANLU</name>
<proteinExistence type="inferred from homology"/>
<feature type="region of interest" description="Disordered" evidence="6">
    <location>
        <begin position="17"/>
        <end position="56"/>
    </location>
</feature>
<feature type="region of interest" description="Disordered" evidence="6">
    <location>
        <begin position="121"/>
        <end position="156"/>
    </location>
</feature>
<feature type="compositionally biased region" description="Polar residues" evidence="6">
    <location>
        <begin position="406"/>
        <end position="415"/>
    </location>
</feature>
<comment type="subcellular location">
    <subcellularLocation>
        <location evidence="2">Chromosome</location>
    </subcellularLocation>
    <subcellularLocation>
        <location evidence="1">Nucleus</location>
    </subcellularLocation>
</comment>
<reference evidence="8" key="2">
    <citation type="submission" date="2025-09" db="UniProtKB">
        <authorList>
            <consortium name="Ensembl"/>
        </authorList>
    </citation>
    <scope>IDENTIFICATION</scope>
</reference>
<dbReference type="InterPro" id="IPR009072">
    <property type="entry name" value="Histone-fold"/>
</dbReference>
<dbReference type="InterPro" id="IPR035425">
    <property type="entry name" value="CENP-T/H4_C"/>
</dbReference>
<feature type="compositionally biased region" description="Acidic residues" evidence="6">
    <location>
        <begin position="529"/>
        <end position="600"/>
    </location>
</feature>
<dbReference type="Pfam" id="PF15511">
    <property type="entry name" value="CENP-T_C"/>
    <property type="match status" value="1"/>
</dbReference>
<dbReference type="CDD" id="cd22920">
    <property type="entry name" value="HFD_CENP-T"/>
    <property type="match status" value="1"/>
</dbReference>
<dbReference type="AlphaFoldDB" id="A0A8C9YGT0"/>
<evidence type="ECO:0000256" key="6">
    <source>
        <dbReference type="SAM" id="MobiDB-lite"/>
    </source>
</evidence>
<feature type="compositionally biased region" description="Low complexity" evidence="6">
    <location>
        <begin position="35"/>
        <end position="44"/>
    </location>
</feature>
<dbReference type="PANTHER" id="PTHR46904">
    <property type="entry name" value="CENTROMERE PROTEIN T"/>
    <property type="match status" value="1"/>
</dbReference>
<dbReference type="Ensembl" id="ENSSLUT00000024293.1">
    <property type="protein sequence ID" value="ENSSLUP00000023521.1"/>
    <property type="gene ID" value="ENSSLUG00000010779.1"/>
</dbReference>
<feature type="compositionally biased region" description="Basic and acidic residues" evidence="6">
    <location>
        <begin position="378"/>
        <end position="394"/>
    </location>
</feature>
<evidence type="ECO:0000256" key="5">
    <source>
        <dbReference type="ARBA" id="ARBA00023242"/>
    </source>
</evidence>
<feature type="compositionally biased region" description="Polar residues" evidence="6">
    <location>
        <begin position="18"/>
        <end position="34"/>
    </location>
</feature>
<organism evidence="8 9">
    <name type="scientific">Sander lucioperca</name>
    <name type="common">Pike-perch</name>
    <name type="synonym">Perca lucioperca</name>
    <dbReference type="NCBI Taxonomy" id="283035"/>
    <lineage>
        <taxon>Eukaryota</taxon>
        <taxon>Metazoa</taxon>
        <taxon>Chordata</taxon>
        <taxon>Craniata</taxon>
        <taxon>Vertebrata</taxon>
        <taxon>Euteleostomi</taxon>
        <taxon>Actinopterygii</taxon>
        <taxon>Neopterygii</taxon>
        <taxon>Teleostei</taxon>
        <taxon>Neoteleostei</taxon>
        <taxon>Acanthomorphata</taxon>
        <taxon>Eupercaria</taxon>
        <taxon>Perciformes</taxon>
        <taxon>Percoidei</taxon>
        <taxon>Percidae</taxon>
        <taxon>Luciopercinae</taxon>
        <taxon>Sander</taxon>
    </lineage>
</organism>
<feature type="region of interest" description="Disordered" evidence="6">
    <location>
        <begin position="354"/>
        <end position="797"/>
    </location>
</feature>
<dbReference type="GO" id="GO:0005634">
    <property type="term" value="C:nucleus"/>
    <property type="evidence" value="ECO:0007669"/>
    <property type="project" value="UniProtKB-SubCell"/>
</dbReference>
<protein>
    <recommendedName>
        <fullName evidence="7">CENP-T/Histone H4 histone fold domain-containing protein</fullName>
    </recommendedName>
</protein>
<evidence type="ECO:0000256" key="1">
    <source>
        <dbReference type="ARBA" id="ARBA00004123"/>
    </source>
</evidence>
<dbReference type="GO" id="GO:0046982">
    <property type="term" value="F:protein heterodimerization activity"/>
    <property type="evidence" value="ECO:0007669"/>
    <property type="project" value="InterPro"/>
</dbReference>
<reference evidence="8" key="1">
    <citation type="submission" date="2025-08" db="UniProtKB">
        <authorList>
            <consortium name="Ensembl"/>
        </authorList>
    </citation>
    <scope>IDENTIFICATION</scope>
</reference>
<sequence>MDPTEDLSARVLLKHILSTETPRTPITRSACKTQSSSATRSSNRLSRKDAGAQTPQDILRRSLRHKIRESITRQSLPSTKRRTASVVLKKLPSSTSMLFDDGDTPRHILKNILLTEPVKSPVVHEKAASEESQPSSAASSITRKRPSSELSGLDLPDLTIGNIESTAKALSRKRPRRSLNVTAFEKRLKDGEDVEENEESIGDHSSLSLSSSTSLSLKTPFVDVRTEKKGLQRRVSNRRKISEEEFGAAVNKRQMEGVSSFVQLERGLSETALSEGFTLGQSKLGELDITADILHCDTALYARPDAMTSSFSFVATQDKPTVMASQLQRQMEQEEQMEAEQSKLGKEKSTYAFPTEEGAEPQNEKCFSQSEEDVDAAEFQKEKEKSTADGHLEDAAMSEEEECIAESQTSVSNDTAEPEEEENRVEGAADSHTEEDAATRSQSEEEEPATDSQTEEEGAGDSHTEEGQCGVDYQPEEDVTARSQSEEEDITPDSQTEEEEGGAGDSQIEKEVAGDLQCEEDVAARSHSEEEEDVAAGSQSEEEEDVAAESQSEEEEDVAAGSQSEEEEDVAAGSQTDEEEGAPDCQTEEEGAVELQSEEDVAARSHSEEEGDVAEYQSDQEDPAANSQSEEEGDLADSQPEDEHDEKPWEEDGEQASEQPEQDLEHISQRARRSEGRLIMPVKEPSEDLADATEAGWSDGKPKAHSSLEMESCESFGIPELAESSTKGPKDACYTEAEPDADKENSFNLLERTHDTEKSRHRSDHSPEEAAQQEEEWEDEEEDEEESDEISSKTPAFVRQKRNFFQPDPQASPSVFKNIQASSTGEAFSAPKPKQVRQRRKGPAKKEARLPKSYLMSVFKHFAKTNVSADVYPVLQDIMDKYFDRLAVDLETYAVHAKRKTIEVEDAELLLKRQGHVNDKVPVEVLIEKYLRMDQRKLLIPIATSGNVVIPKTRR</sequence>
<feature type="compositionally biased region" description="Basic residues" evidence="6">
    <location>
        <begin position="834"/>
        <end position="843"/>
    </location>
</feature>
<feature type="region of interest" description="Disordered" evidence="6">
    <location>
        <begin position="823"/>
        <end position="847"/>
    </location>
</feature>
<feature type="compositionally biased region" description="Basic and acidic residues" evidence="6">
    <location>
        <begin position="740"/>
        <end position="768"/>
    </location>
</feature>
<feature type="compositionally biased region" description="Basic and acidic residues" evidence="6">
    <location>
        <begin position="424"/>
        <end position="438"/>
    </location>
</feature>
<comment type="similarity">
    <text evidence="3">Belongs to the CENP-T/CNN1 family.</text>
</comment>
<keyword evidence="5" id="KW-0539">Nucleus</keyword>
<feature type="region of interest" description="Disordered" evidence="6">
    <location>
        <begin position="189"/>
        <end position="211"/>
    </location>
</feature>
<keyword evidence="9" id="KW-1185">Reference proteome</keyword>
<dbReference type="GO" id="GO:0003677">
    <property type="term" value="F:DNA binding"/>
    <property type="evidence" value="ECO:0007669"/>
    <property type="project" value="InterPro"/>
</dbReference>
<feature type="domain" description="CENP-T/Histone H4 histone fold" evidence="7">
    <location>
        <begin position="850"/>
        <end position="939"/>
    </location>
</feature>
<dbReference type="GO" id="GO:0000776">
    <property type="term" value="C:kinetochore"/>
    <property type="evidence" value="ECO:0007669"/>
    <property type="project" value="InterPro"/>
</dbReference>
<dbReference type="GO" id="GO:0051382">
    <property type="term" value="P:kinetochore assembly"/>
    <property type="evidence" value="ECO:0007669"/>
    <property type="project" value="InterPro"/>
</dbReference>
<feature type="compositionally biased region" description="Basic and acidic residues" evidence="6">
    <location>
        <begin position="663"/>
        <end position="676"/>
    </location>
</feature>
<feature type="compositionally biased region" description="Acidic residues" evidence="6">
    <location>
        <begin position="771"/>
        <end position="789"/>
    </location>
</feature>
<feature type="compositionally biased region" description="Acidic residues" evidence="6">
    <location>
        <begin position="486"/>
        <end position="502"/>
    </location>
</feature>
<feature type="compositionally biased region" description="Acidic residues" evidence="6">
    <location>
        <begin position="629"/>
        <end position="655"/>
    </location>
</feature>
<keyword evidence="4" id="KW-0158">Chromosome</keyword>
<feature type="compositionally biased region" description="Low complexity" evidence="6">
    <location>
        <begin position="130"/>
        <end position="140"/>
    </location>
</feature>
<dbReference type="GO" id="GO:0000278">
    <property type="term" value="P:mitotic cell cycle"/>
    <property type="evidence" value="ECO:0007669"/>
    <property type="project" value="TreeGrafter"/>
</dbReference>